<dbReference type="Proteomes" id="UP000190935">
    <property type="component" value="Chromosome I"/>
</dbReference>
<dbReference type="GeneID" id="95350369"/>
<dbReference type="RefSeq" id="WP_079579596.1">
    <property type="nucleotide sequence ID" value="NZ_LT630287.1"/>
</dbReference>
<proteinExistence type="predicted"/>
<dbReference type="Pfam" id="PF00535">
    <property type="entry name" value="Glycos_transf_2"/>
    <property type="match status" value="1"/>
</dbReference>
<evidence type="ECO:0000259" key="1">
    <source>
        <dbReference type="Pfam" id="PF00535"/>
    </source>
</evidence>
<dbReference type="CDD" id="cd00761">
    <property type="entry name" value="Glyco_tranf_GTA_type"/>
    <property type="match status" value="1"/>
</dbReference>
<evidence type="ECO:0000313" key="3">
    <source>
        <dbReference type="Proteomes" id="UP000190935"/>
    </source>
</evidence>
<dbReference type="PANTHER" id="PTHR22916">
    <property type="entry name" value="GLYCOSYLTRANSFERASE"/>
    <property type="match status" value="1"/>
</dbReference>
<gene>
    <name evidence="2" type="ORF">LAC1533_2283</name>
</gene>
<evidence type="ECO:0000313" key="2">
    <source>
        <dbReference type="EMBL" id="SFV41709.1"/>
    </source>
</evidence>
<dbReference type="AlphaFoldDB" id="A0A1K1KS77"/>
<organism evidence="2 3">
    <name type="scientific">Ligilactobacillus acidipiscis</name>
    <dbReference type="NCBI Taxonomy" id="89059"/>
    <lineage>
        <taxon>Bacteria</taxon>
        <taxon>Bacillati</taxon>
        <taxon>Bacillota</taxon>
        <taxon>Bacilli</taxon>
        <taxon>Lactobacillales</taxon>
        <taxon>Lactobacillaceae</taxon>
        <taxon>Ligilactobacillus</taxon>
    </lineage>
</organism>
<dbReference type="InterPro" id="IPR029044">
    <property type="entry name" value="Nucleotide-diphossugar_trans"/>
</dbReference>
<dbReference type="EMBL" id="LT630287">
    <property type="protein sequence ID" value="SFV41709.1"/>
    <property type="molecule type" value="Genomic_DNA"/>
</dbReference>
<protein>
    <submittedName>
        <fullName evidence="2">Putative N-acetylgalactosaminyl-diphosphoundecaprenol glucuronosyltransferase</fullName>
    </submittedName>
</protein>
<dbReference type="KEGG" id="laca:LAC1533_2283"/>
<keyword evidence="2" id="KW-0808">Transferase</keyword>
<dbReference type="SUPFAM" id="SSF53448">
    <property type="entry name" value="Nucleotide-diphospho-sugar transferases"/>
    <property type="match status" value="1"/>
</dbReference>
<dbReference type="GO" id="GO:0016758">
    <property type="term" value="F:hexosyltransferase activity"/>
    <property type="evidence" value="ECO:0007669"/>
    <property type="project" value="UniProtKB-ARBA"/>
</dbReference>
<sequence length="251" mass="28839">MVVTEQPLVSIIMPAYNAARFIGETIKSIQNQSYIFWELLITDDCSTDNTFEIVQEFIANDERIKLFQLPQNSGAAVARNNSMSEANGRFLAFLDADDLWESKKINTQLNFMLDNNLAFTFTSYSFLDNPSNIVEVPERLDLAGMLKNTIIGTLTVMIDTDMTGPFQMPLVRRGQDLLTWANLLKNIQYAYGINIPLSQYRTVRGSLSNNRLKALKRTWHNYYKELHLGLPKASFYFFCYALNALRKHYKS</sequence>
<reference evidence="3" key="1">
    <citation type="submission" date="2016-11" db="EMBL/GenBank/DDBJ databases">
        <authorList>
            <person name="Papadimitriou K."/>
        </authorList>
    </citation>
    <scope>NUCLEOTIDE SEQUENCE [LARGE SCALE GENOMIC DNA]</scope>
    <source>
        <strain evidence="3">ACA-DC 1533</strain>
    </source>
</reference>
<dbReference type="PANTHER" id="PTHR22916:SF3">
    <property type="entry name" value="UDP-GLCNAC:BETAGAL BETA-1,3-N-ACETYLGLUCOSAMINYLTRANSFERASE-LIKE PROTEIN 1"/>
    <property type="match status" value="1"/>
</dbReference>
<accession>A0A1K1KS77</accession>
<feature type="domain" description="Glycosyltransferase 2-like" evidence="1">
    <location>
        <begin position="10"/>
        <end position="124"/>
    </location>
</feature>
<dbReference type="InterPro" id="IPR001173">
    <property type="entry name" value="Glyco_trans_2-like"/>
</dbReference>
<name>A0A1K1KS77_9LACO</name>
<dbReference type="Gene3D" id="3.90.550.10">
    <property type="entry name" value="Spore Coat Polysaccharide Biosynthesis Protein SpsA, Chain A"/>
    <property type="match status" value="1"/>
</dbReference>